<dbReference type="InterPro" id="IPR009057">
    <property type="entry name" value="Homeodomain-like_sf"/>
</dbReference>
<accession>A0A917LJ05</accession>
<dbReference type="PANTHER" id="PTHR30055:SF226">
    <property type="entry name" value="HTH-TYPE TRANSCRIPTIONAL REGULATOR PKSA"/>
    <property type="match status" value="1"/>
</dbReference>
<dbReference type="Gene3D" id="1.10.10.60">
    <property type="entry name" value="Homeodomain-like"/>
    <property type="match status" value="1"/>
</dbReference>
<protein>
    <submittedName>
        <fullName evidence="4">TetR family transcriptional regulator</fullName>
    </submittedName>
</protein>
<dbReference type="Gene3D" id="1.10.357.10">
    <property type="entry name" value="Tetracycline Repressor, domain 2"/>
    <property type="match status" value="1"/>
</dbReference>
<dbReference type="EMBL" id="BMJT01000011">
    <property type="protein sequence ID" value="GGG31264.1"/>
    <property type="molecule type" value="Genomic_DNA"/>
</dbReference>
<evidence type="ECO:0000313" key="4">
    <source>
        <dbReference type="EMBL" id="GGG31264.1"/>
    </source>
</evidence>
<dbReference type="InterPro" id="IPR001647">
    <property type="entry name" value="HTH_TetR"/>
</dbReference>
<dbReference type="GO" id="GO:0003700">
    <property type="term" value="F:DNA-binding transcription factor activity"/>
    <property type="evidence" value="ECO:0007669"/>
    <property type="project" value="TreeGrafter"/>
</dbReference>
<feature type="DNA-binding region" description="H-T-H motif" evidence="2">
    <location>
        <begin position="28"/>
        <end position="47"/>
    </location>
</feature>
<keyword evidence="5" id="KW-1185">Reference proteome</keyword>
<feature type="domain" description="HTH tetR-type" evidence="3">
    <location>
        <begin position="5"/>
        <end position="65"/>
    </location>
</feature>
<organism evidence="4 5">
    <name type="scientific">Lysinibacillus alkalisoli</name>
    <dbReference type="NCBI Taxonomy" id="1911548"/>
    <lineage>
        <taxon>Bacteria</taxon>
        <taxon>Bacillati</taxon>
        <taxon>Bacillota</taxon>
        <taxon>Bacilli</taxon>
        <taxon>Bacillales</taxon>
        <taxon>Bacillaceae</taxon>
        <taxon>Lysinibacillus</taxon>
    </lineage>
</organism>
<evidence type="ECO:0000256" key="1">
    <source>
        <dbReference type="ARBA" id="ARBA00023125"/>
    </source>
</evidence>
<name>A0A917LJ05_9BACI</name>
<comment type="caution">
    <text evidence="4">The sequence shown here is derived from an EMBL/GenBank/DDBJ whole genome shotgun (WGS) entry which is preliminary data.</text>
</comment>
<dbReference type="RefSeq" id="WP_188615634.1">
    <property type="nucleotide sequence ID" value="NZ_BMJT01000011.1"/>
</dbReference>
<dbReference type="InterPro" id="IPR050109">
    <property type="entry name" value="HTH-type_TetR-like_transc_reg"/>
</dbReference>
<reference evidence="4" key="1">
    <citation type="journal article" date="2014" name="Int. J. Syst. Evol. Microbiol.">
        <title>Complete genome sequence of Corynebacterium casei LMG S-19264T (=DSM 44701T), isolated from a smear-ripened cheese.</title>
        <authorList>
            <consortium name="US DOE Joint Genome Institute (JGI-PGF)"/>
            <person name="Walter F."/>
            <person name="Albersmeier A."/>
            <person name="Kalinowski J."/>
            <person name="Ruckert C."/>
        </authorList>
    </citation>
    <scope>NUCLEOTIDE SEQUENCE</scope>
    <source>
        <strain evidence="4">CGMCC 1.15760</strain>
    </source>
</reference>
<dbReference type="Pfam" id="PF00440">
    <property type="entry name" value="TetR_N"/>
    <property type="match status" value="1"/>
</dbReference>
<dbReference type="AlphaFoldDB" id="A0A917LJ05"/>
<dbReference type="Proteomes" id="UP000616608">
    <property type="component" value="Unassembled WGS sequence"/>
</dbReference>
<dbReference type="PROSITE" id="PS50977">
    <property type="entry name" value="HTH_TETR_2"/>
    <property type="match status" value="1"/>
</dbReference>
<keyword evidence="1 2" id="KW-0238">DNA-binding</keyword>
<reference evidence="4" key="2">
    <citation type="submission" date="2020-09" db="EMBL/GenBank/DDBJ databases">
        <authorList>
            <person name="Sun Q."/>
            <person name="Zhou Y."/>
        </authorList>
    </citation>
    <scope>NUCLEOTIDE SEQUENCE</scope>
    <source>
        <strain evidence="4">CGMCC 1.15760</strain>
    </source>
</reference>
<dbReference type="GO" id="GO:0000976">
    <property type="term" value="F:transcription cis-regulatory region binding"/>
    <property type="evidence" value="ECO:0007669"/>
    <property type="project" value="TreeGrafter"/>
</dbReference>
<dbReference type="PRINTS" id="PR00455">
    <property type="entry name" value="HTHTETR"/>
</dbReference>
<gene>
    <name evidence="4" type="ORF">GCM10007425_27380</name>
</gene>
<dbReference type="PANTHER" id="PTHR30055">
    <property type="entry name" value="HTH-TYPE TRANSCRIPTIONAL REGULATOR RUTR"/>
    <property type="match status" value="1"/>
</dbReference>
<evidence type="ECO:0000313" key="5">
    <source>
        <dbReference type="Proteomes" id="UP000616608"/>
    </source>
</evidence>
<dbReference type="SUPFAM" id="SSF46689">
    <property type="entry name" value="Homeodomain-like"/>
    <property type="match status" value="1"/>
</dbReference>
<sequence length="193" mass="22125">MTSKEQTLQAIKDTAYTLFAQFGIDKTSFAMIAKEIGVSKPALYYYFDSKEALVTAIFDELYVAIEKDLTIDLRSVTTANYVTSLIAFGDKQIDDQLQNPLFNRVFNEYLLLAARDVRYHERLQAIQRIYLHTFQQYVDTGVTLKQMSAENATHKATILAMVLDNISNYILTGYELDYKKIWAVTVQQILCSE</sequence>
<proteinExistence type="predicted"/>
<evidence type="ECO:0000256" key="2">
    <source>
        <dbReference type="PROSITE-ProRule" id="PRU00335"/>
    </source>
</evidence>
<evidence type="ECO:0000259" key="3">
    <source>
        <dbReference type="PROSITE" id="PS50977"/>
    </source>
</evidence>